<feature type="region of interest" description="Disordered" evidence="2">
    <location>
        <begin position="526"/>
        <end position="545"/>
    </location>
</feature>
<feature type="region of interest" description="Disordered" evidence="2">
    <location>
        <begin position="280"/>
        <end position="306"/>
    </location>
</feature>
<dbReference type="EMBL" id="CP119945">
    <property type="protein sequence ID" value="WFC99868.1"/>
    <property type="molecule type" value="Genomic_DNA"/>
</dbReference>
<feature type="region of interest" description="Disordered" evidence="2">
    <location>
        <begin position="420"/>
        <end position="510"/>
    </location>
</feature>
<feature type="compositionally biased region" description="Polar residues" evidence="2">
    <location>
        <begin position="174"/>
        <end position="193"/>
    </location>
</feature>
<keyword evidence="5" id="KW-1185">Reference proteome</keyword>
<feature type="domain" description="H15" evidence="3">
    <location>
        <begin position="352"/>
        <end position="420"/>
    </location>
</feature>
<feature type="compositionally biased region" description="Polar residues" evidence="2">
    <location>
        <begin position="589"/>
        <end position="625"/>
    </location>
</feature>
<feature type="compositionally biased region" description="Low complexity" evidence="2">
    <location>
        <begin position="134"/>
        <end position="143"/>
    </location>
</feature>
<feature type="compositionally biased region" description="Polar residues" evidence="2">
    <location>
        <begin position="530"/>
        <end position="545"/>
    </location>
</feature>
<feature type="region of interest" description="Disordered" evidence="2">
    <location>
        <begin position="93"/>
        <end position="200"/>
    </location>
</feature>
<proteinExistence type="predicted"/>
<feature type="region of interest" description="Disordered" evidence="2">
    <location>
        <begin position="638"/>
        <end position="667"/>
    </location>
</feature>
<accession>A0AAJ6CIH9</accession>
<dbReference type="Proteomes" id="UP001219567">
    <property type="component" value="Chromosome 3"/>
</dbReference>
<feature type="region of interest" description="Disordered" evidence="2">
    <location>
        <begin position="679"/>
        <end position="704"/>
    </location>
</feature>
<name>A0AAJ6CIH9_9BASI</name>
<protein>
    <recommendedName>
        <fullName evidence="1">Histone H1</fullName>
    </recommendedName>
</protein>
<feature type="compositionally biased region" description="Low complexity" evidence="2">
    <location>
        <begin position="245"/>
        <end position="262"/>
    </location>
</feature>
<reference evidence="4 5" key="1">
    <citation type="submission" date="2023-03" db="EMBL/GenBank/DDBJ databases">
        <title>Mating type loci evolution in Malassezia.</title>
        <authorList>
            <person name="Coelho M.A."/>
        </authorList>
    </citation>
    <scope>NUCLEOTIDE SEQUENCE [LARGE SCALE GENOMIC DNA]</scope>
    <source>
        <strain evidence="4 5">CBS 9725</strain>
    </source>
</reference>
<dbReference type="GO" id="GO:0000786">
    <property type="term" value="C:nucleosome"/>
    <property type="evidence" value="ECO:0007669"/>
    <property type="project" value="InterPro"/>
</dbReference>
<feature type="region of interest" description="Disordered" evidence="2">
    <location>
        <begin position="237"/>
        <end position="263"/>
    </location>
</feature>
<feature type="compositionally biased region" description="Basic and acidic residues" evidence="2">
    <location>
        <begin position="14"/>
        <end position="39"/>
    </location>
</feature>
<feature type="region of interest" description="Disordered" evidence="2">
    <location>
        <begin position="848"/>
        <end position="893"/>
    </location>
</feature>
<feature type="compositionally biased region" description="Polar residues" evidence="2">
    <location>
        <begin position="807"/>
        <end position="817"/>
    </location>
</feature>
<dbReference type="GO" id="GO:0003677">
    <property type="term" value="F:DNA binding"/>
    <property type="evidence" value="ECO:0007669"/>
    <property type="project" value="InterPro"/>
</dbReference>
<feature type="compositionally biased region" description="Polar residues" evidence="2">
    <location>
        <begin position="681"/>
        <end position="702"/>
    </location>
</feature>
<feature type="region of interest" description="Disordered" evidence="2">
    <location>
        <begin position="1"/>
        <end position="41"/>
    </location>
</feature>
<feature type="compositionally biased region" description="Basic and acidic residues" evidence="2">
    <location>
        <begin position="771"/>
        <end position="782"/>
    </location>
</feature>
<feature type="region of interest" description="Disordered" evidence="2">
    <location>
        <begin position="761"/>
        <end position="833"/>
    </location>
</feature>
<dbReference type="GO" id="GO:0006334">
    <property type="term" value="P:nucleosome assembly"/>
    <property type="evidence" value="ECO:0007669"/>
    <property type="project" value="InterPro"/>
</dbReference>
<dbReference type="Gene3D" id="1.10.10.10">
    <property type="entry name" value="Winged helix-like DNA-binding domain superfamily/Winged helix DNA-binding domain"/>
    <property type="match status" value="1"/>
</dbReference>
<dbReference type="AlphaFoldDB" id="A0AAJ6CIH9"/>
<evidence type="ECO:0000256" key="2">
    <source>
        <dbReference type="SAM" id="MobiDB-lite"/>
    </source>
</evidence>
<dbReference type="SUPFAM" id="SSF46785">
    <property type="entry name" value="Winged helix' DNA-binding domain"/>
    <property type="match status" value="1"/>
</dbReference>
<evidence type="ECO:0000313" key="5">
    <source>
        <dbReference type="Proteomes" id="UP001219567"/>
    </source>
</evidence>
<dbReference type="Pfam" id="PF00538">
    <property type="entry name" value="Linker_histone"/>
    <property type="match status" value="1"/>
</dbReference>
<dbReference type="InterPro" id="IPR005818">
    <property type="entry name" value="Histone_H1/H5_H15"/>
</dbReference>
<evidence type="ECO:0000256" key="1">
    <source>
        <dbReference type="ARBA" id="ARBA00020833"/>
    </source>
</evidence>
<feature type="region of interest" description="Disordered" evidence="2">
    <location>
        <begin position="588"/>
        <end position="625"/>
    </location>
</feature>
<sequence length="921" mass="98830">MSQQDPSLAMKRSHSPDQDALHISNDHAYDRNKRQRANESRPALADAYLDCLPKKQLVHLIHQIEQWLNDTPQAPDLYALLYPANLLERIQDHAHQQQPSRENSVDERSDSVMGAAMPLPQPPSSINTVPASPPSSIGISPAPTTAVARPYTPSIPALANKPSPAPTTHAVVPSPTTTSESAERVPSTTFPSTSHAPLSSDAALSSSATISSRIAAILDSIHNSHANLPFNKTHDSYQTASKLDSQATSNANPSSNASQLSSRFPTNSTLTKLLEQNGSLPFTRTDTHEPGHRYVPQMDVPRPTPGPFDYNRLGTSSSSLSSQHNALGHVYQRDANDDNGASHRDTARVTSTLPSYEDMIVEGLEAIGDVNGTPPRMLFHWMEDTYPLMKNFRPSASQALQKAFKRGRLHKVGSLYRINPDWDGSNTGRKPTRRPQVGKDHPMMVNGPKGPAPASPFKARAQYQGAAAYRQTTSPFSKQRNAHSRLLQSLRPGPKPYGQPGAAPLDNPASSIFQNGAAAAALLLAHQQRSRNQSQQDGPSTDSIPSLTDLIQQLRTSNYTNPTDPSSGTPSSLTSMLASALLKHVQRPGFSTTPGVEPSATLSALTSHDSQADTHSTGSQQMSTPVLQSLSRLLGTRNEQEAASKPVEDREPEPQSQPALPPTAPNSLSASIEMLMRQASRAMQTSQGSTDDGHSSQTSASQADLDAAVSQTLEAAFQEIGPSDASNREQDPASAEANELAGIDLSDYSDALRTLTAALTGTHSAEDDEENQRHLADERAIADAEADLSETQSQTEDDSHETPPEQLATTHSESSQVIPDDSEESSESRMASLLKSYGVDVSGEAVKHLTETLRDPSHTLPGETNLASAPDVPTQETLEQAPEPTSEDTLSDAAKNQAIQSQLEALIASLAQDGSVQNDEE</sequence>
<feature type="compositionally biased region" description="Basic and acidic residues" evidence="2">
    <location>
        <begin position="638"/>
        <end position="653"/>
    </location>
</feature>
<organism evidence="4 5">
    <name type="scientific">Malassezia yamatoensis</name>
    <dbReference type="NCBI Taxonomy" id="253288"/>
    <lineage>
        <taxon>Eukaryota</taxon>
        <taxon>Fungi</taxon>
        <taxon>Dikarya</taxon>
        <taxon>Basidiomycota</taxon>
        <taxon>Ustilaginomycotina</taxon>
        <taxon>Malasseziomycetes</taxon>
        <taxon>Malasseziales</taxon>
        <taxon>Malasseziaceae</taxon>
        <taxon>Malassezia</taxon>
    </lineage>
</organism>
<dbReference type="InterPro" id="IPR036390">
    <property type="entry name" value="WH_DNA-bd_sf"/>
</dbReference>
<feature type="compositionally biased region" description="Low complexity" evidence="2">
    <location>
        <begin position="459"/>
        <end position="471"/>
    </location>
</feature>
<dbReference type="InterPro" id="IPR036388">
    <property type="entry name" value="WH-like_DNA-bd_sf"/>
</dbReference>
<feature type="compositionally biased region" description="Basic and acidic residues" evidence="2">
    <location>
        <begin position="848"/>
        <end position="857"/>
    </location>
</feature>
<evidence type="ECO:0000259" key="3">
    <source>
        <dbReference type="PROSITE" id="PS51504"/>
    </source>
</evidence>
<dbReference type="PROSITE" id="PS51504">
    <property type="entry name" value="H15"/>
    <property type="match status" value="1"/>
</dbReference>
<dbReference type="SMART" id="SM00526">
    <property type="entry name" value="H15"/>
    <property type="match status" value="1"/>
</dbReference>
<feature type="region of interest" description="Disordered" evidence="2">
    <location>
        <begin position="720"/>
        <end position="742"/>
    </location>
</feature>
<evidence type="ECO:0000313" key="4">
    <source>
        <dbReference type="EMBL" id="WFC99868.1"/>
    </source>
</evidence>
<gene>
    <name evidence="4" type="ORF">MYAM1_002614</name>
</gene>